<dbReference type="SUPFAM" id="SSF48371">
    <property type="entry name" value="ARM repeat"/>
    <property type="match status" value="1"/>
</dbReference>
<dbReference type="GeneTree" id="ENSGT00390000018446"/>
<dbReference type="InterPro" id="IPR016024">
    <property type="entry name" value="ARM-type_fold"/>
</dbReference>
<evidence type="ECO:0000313" key="2">
    <source>
        <dbReference type="Ensembl" id="ENSLLEP00000045018.1"/>
    </source>
</evidence>
<dbReference type="OrthoDB" id="619536at2759"/>
<dbReference type="InterPro" id="IPR013877">
    <property type="entry name" value="YAP-bd/ALF4/Glomulin"/>
</dbReference>
<feature type="compositionally biased region" description="Acidic residues" evidence="1">
    <location>
        <begin position="233"/>
        <end position="247"/>
    </location>
</feature>
<gene>
    <name evidence="2" type="primary">GLMN</name>
</gene>
<protein>
    <submittedName>
        <fullName evidence="2">Glomulin, FKBP associated protein</fullName>
    </submittedName>
</protein>
<dbReference type="PANTHER" id="PTHR15430">
    <property type="entry name" value="GLOMULIN"/>
    <property type="match status" value="1"/>
</dbReference>
<dbReference type="Pfam" id="PF08568">
    <property type="entry name" value="Kinetochor_Ybp2"/>
    <property type="match status" value="1"/>
</dbReference>
<dbReference type="InterPro" id="IPR019516">
    <property type="entry name" value="Glomulin/ALF4"/>
</dbReference>
<keyword evidence="3" id="KW-1185">Reference proteome</keyword>
<dbReference type="GO" id="GO:0005737">
    <property type="term" value="C:cytoplasm"/>
    <property type="evidence" value="ECO:0007669"/>
    <property type="project" value="TreeGrafter"/>
</dbReference>
<dbReference type="Proteomes" id="UP000694569">
    <property type="component" value="Unplaced"/>
</dbReference>
<feature type="region of interest" description="Disordered" evidence="1">
    <location>
        <begin position="227"/>
        <end position="247"/>
    </location>
</feature>
<evidence type="ECO:0000256" key="1">
    <source>
        <dbReference type="SAM" id="MobiDB-lite"/>
    </source>
</evidence>
<sequence>MAAADLQVIIQKLRKLPEDYFQEEDTNAFVATCQKCLEEDQAALLLQIIQDEENQAIIRNSGWNLIGPVTSWFQKCPDDSHRKKLSLEMVNSLLQICNPKEVLLGILEHIDEAKGEDIPHVILFLLDPLQNVLLRLGHKKAYSLGVSLSTILAQLCFLPVPYTREQIKEDNHYLCQCCFALLQLTKPFVDVVAASEDCVKSSEVEELRKELVTFCYSFLKQPLLGAPLRIPPDSDDDDDDADDDDDDDTNPFYTFAKEIMSYLVLLGESLPNAFLKRVDVIQNLESKETPQEEEKYADESLACLSYLLFVHHIGIDDFPYVFGPSFVVKSNMEHIDVLLKRTEESVLTKGLELLESSLLRVENDSLHQDLFEIKAVLHVVLSLVKVMTLCPFENLRKTSLKMLQLLIDKFGAEGKYTLFRCVLKTSSHAGVEGYVIQNIKNQIDIALKGGTNNNCFVGPRLIPLLHIVLSLPDGAETDLLQTSDRIMASLNLLRYVFIRDKEVDNETGVWTELHRIEQDFLKPLHTGLNLSRAHYEAELRSTNEKKKGTHSKKPVCTVTAGGEMLPDMTPEMQLQVLQSALFTFDLMESVLARVEELVEAKLKSASEEKIGSSKDV</sequence>
<dbReference type="Ensembl" id="ENSLLET00000046815.1">
    <property type="protein sequence ID" value="ENSLLEP00000045018.1"/>
    <property type="gene ID" value="ENSLLEG00000028563.1"/>
</dbReference>
<reference evidence="2" key="2">
    <citation type="submission" date="2025-09" db="UniProtKB">
        <authorList>
            <consortium name="Ensembl"/>
        </authorList>
    </citation>
    <scope>IDENTIFICATION</scope>
</reference>
<dbReference type="GO" id="GO:0055105">
    <property type="term" value="F:ubiquitin-protein transferase inhibitor activity"/>
    <property type="evidence" value="ECO:0007669"/>
    <property type="project" value="TreeGrafter"/>
</dbReference>
<evidence type="ECO:0000313" key="3">
    <source>
        <dbReference type="Proteomes" id="UP000694569"/>
    </source>
</evidence>
<name>A0A8C5QZT1_9ANUR</name>
<dbReference type="PANTHER" id="PTHR15430:SF1">
    <property type="entry name" value="GLOMULIN"/>
    <property type="match status" value="1"/>
</dbReference>
<dbReference type="AlphaFoldDB" id="A0A8C5QZT1"/>
<accession>A0A8C5QZT1</accession>
<reference evidence="2" key="1">
    <citation type="submission" date="2025-08" db="UniProtKB">
        <authorList>
            <consortium name="Ensembl"/>
        </authorList>
    </citation>
    <scope>IDENTIFICATION</scope>
</reference>
<proteinExistence type="predicted"/>
<organism evidence="2 3">
    <name type="scientific">Leptobrachium leishanense</name>
    <name type="common">Leishan spiny toad</name>
    <dbReference type="NCBI Taxonomy" id="445787"/>
    <lineage>
        <taxon>Eukaryota</taxon>
        <taxon>Metazoa</taxon>
        <taxon>Chordata</taxon>
        <taxon>Craniata</taxon>
        <taxon>Vertebrata</taxon>
        <taxon>Euteleostomi</taxon>
        <taxon>Amphibia</taxon>
        <taxon>Batrachia</taxon>
        <taxon>Anura</taxon>
        <taxon>Pelobatoidea</taxon>
        <taxon>Megophryidae</taxon>
        <taxon>Leptobrachium</taxon>
    </lineage>
</organism>